<keyword evidence="3" id="KW-1185">Reference proteome</keyword>
<keyword evidence="1" id="KW-0472">Membrane</keyword>
<evidence type="ECO:0000256" key="1">
    <source>
        <dbReference type="SAM" id="Phobius"/>
    </source>
</evidence>
<reference evidence="3" key="1">
    <citation type="submission" date="2012-02" db="EMBL/GenBank/DDBJ databases">
        <title>Complete sequence of chromosome of Methanomethylovorans hollandica DSM 15978.</title>
        <authorList>
            <person name="Lucas S."/>
            <person name="Copeland A."/>
            <person name="Lapidus A."/>
            <person name="Glavina del Rio T."/>
            <person name="Dalin E."/>
            <person name="Tice H."/>
            <person name="Bruce D."/>
            <person name="Goodwin L."/>
            <person name="Pitluck S."/>
            <person name="Peters L."/>
            <person name="Mikhailova N."/>
            <person name="Held B."/>
            <person name="Kyrpides N."/>
            <person name="Mavromatis K."/>
            <person name="Ivanova N."/>
            <person name="Brettin T."/>
            <person name="Detter J.C."/>
            <person name="Han C."/>
            <person name="Larimer F."/>
            <person name="Land M."/>
            <person name="Hauser L."/>
            <person name="Markowitz V."/>
            <person name="Cheng J.-F."/>
            <person name="Hugenholtz P."/>
            <person name="Woyke T."/>
            <person name="Wu D."/>
            <person name="Spring S."/>
            <person name="Schroeder M."/>
            <person name="Brambilla E."/>
            <person name="Klenk H.-P."/>
            <person name="Eisen J.A."/>
        </authorList>
    </citation>
    <scope>NUCLEOTIDE SEQUENCE [LARGE SCALE GENOMIC DNA]</scope>
    <source>
        <strain evidence="3">DSM 15978 / NBRC 107637 / DMS1</strain>
    </source>
</reference>
<dbReference type="HOGENOM" id="CLU_144816_1_1_2"/>
<protein>
    <submittedName>
        <fullName evidence="2">Putative branched-chain amino acid permease</fullName>
    </submittedName>
</protein>
<keyword evidence="1" id="KW-0812">Transmembrane</keyword>
<dbReference type="RefSeq" id="WP_015325292.1">
    <property type="nucleotide sequence ID" value="NC_019977.1"/>
</dbReference>
<dbReference type="OrthoDB" id="141217at2157"/>
<feature type="transmembrane region" description="Helical" evidence="1">
    <location>
        <begin position="93"/>
        <end position="114"/>
    </location>
</feature>
<gene>
    <name evidence="2" type="ordered locus">Metho_1953</name>
</gene>
<proteinExistence type="predicted"/>
<name>L0KXD8_METHD</name>
<feature type="transmembrane region" description="Helical" evidence="1">
    <location>
        <begin position="6"/>
        <end position="25"/>
    </location>
</feature>
<dbReference type="KEGG" id="mhz:Metho_1953"/>
<dbReference type="STRING" id="867904.Metho_1953"/>
<evidence type="ECO:0000313" key="2">
    <source>
        <dbReference type="EMBL" id="AGB50127.1"/>
    </source>
</evidence>
<accession>L0KXD8</accession>
<keyword evidence="1" id="KW-1133">Transmembrane helix</keyword>
<feature type="transmembrane region" description="Helical" evidence="1">
    <location>
        <begin position="69"/>
        <end position="86"/>
    </location>
</feature>
<dbReference type="Proteomes" id="UP000010866">
    <property type="component" value="Chromosome"/>
</dbReference>
<sequence length="115" mass="13214">MTNETLYLLAVITVVAIATFITRILPFILFNSKEPPGSMSMIERNLPPMILLLLVFYCLKDVQWFQSPYGSPEIFAIAVVTVLHVWKRNAMLSIFIGTGLYMLLIQYDIFELFFS</sequence>
<dbReference type="PIRSF" id="PIRSF003203">
    <property type="entry name" value="AzlD"/>
    <property type="match status" value="1"/>
</dbReference>
<dbReference type="InterPro" id="IPR008407">
    <property type="entry name" value="Brnchd-chn_aa_trnsp_AzlD"/>
</dbReference>
<organism evidence="2 3">
    <name type="scientific">Methanomethylovorans hollandica (strain DSM 15978 / NBRC 107637 / DMS1)</name>
    <dbReference type="NCBI Taxonomy" id="867904"/>
    <lineage>
        <taxon>Archaea</taxon>
        <taxon>Methanobacteriati</taxon>
        <taxon>Methanobacteriota</taxon>
        <taxon>Stenosarchaea group</taxon>
        <taxon>Methanomicrobia</taxon>
        <taxon>Methanosarcinales</taxon>
        <taxon>Methanosarcinaceae</taxon>
        <taxon>Methanomethylovorans</taxon>
    </lineage>
</organism>
<dbReference type="GeneID" id="14406466"/>
<dbReference type="Pfam" id="PF05437">
    <property type="entry name" value="AzlD"/>
    <property type="match status" value="1"/>
</dbReference>
<dbReference type="EMBL" id="CP003362">
    <property type="protein sequence ID" value="AGB50127.1"/>
    <property type="molecule type" value="Genomic_DNA"/>
</dbReference>
<evidence type="ECO:0000313" key="3">
    <source>
        <dbReference type="Proteomes" id="UP000010866"/>
    </source>
</evidence>
<dbReference type="AlphaFoldDB" id="L0KXD8"/>